<organism evidence="1 2">
    <name type="scientific">Paramuricea clavata</name>
    <name type="common">Red gorgonian</name>
    <name type="synonym">Violescent sea-whip</name>
    <dbReference type="NCBI Taxonomy" id="317549"/>
    <lineage>
        <taxon>Eukaryota</taxon>
        <taxon>Metazoa</taxon>
        <taxon>Cnidaria</taxon>
        <taxon>Anthozoa</taxon>
        <taxon>Octocorallia</taxon>
        <taxon>Malacalcyonacea</taxon>
        <taxon>Plexauridae</taxon>
        <taxon>Paramuricea</taxon>
    </lineage>
</organism>
<evidence type="ECO:0000313" key="2">
    <source>
        <dbReference type="Proteomes" id="UP001152795"/>
    </source>
</evidence>
<evidence type="ECO:0000313" key="1">
    <source>
        <dbReference type="EMBL" id="CAB4039925.1"/>
    </source>
</evidence>
<dbReference type="EMBL" id="CACRXK020026065">
    <property type="protein sequence ID" value="CAB4039925.1"/>
    <property type="molecule type" value="Genomic_DNA"/>
</dbReference>
<accession>A0A6S7K3H3</accession>
<dbReference type="Proteomes" id="UP001152795">
    <property type="component" value="Unassembled WGS sequence"/>
</dbReference>
<comment type="caution">
    <text evidence="1">The sequence shown here is derived from an EMBL/GenBank/DDBJ whole genome shotgun (WGS) entry which is preliminary data.</text>
</comment>
<reference evidence="1" key="1">
    <citation type="submission" date="2020-04" db="EMBL/GenBank/DDBJ databases">
        <authorList>
            <person name="Alioto T."/>
            <person name="Alioto T."/>
            <person name="Gomez Garrido J."/>
        </authorList>
    </citation>
    <scope>NUCLEOTIDE SEQUENCE</scope>
    <source>
        <strain evidence="1">A484AB</strain>
    </source>
</reference>
<keyword evidence="2" id="KW-1185">Reference proteome</keyword>
<sequence length="366" mass="41360">MNEKVMLKFKHNDVFSTPITTEEIVTTVKSLPNGKAPGIDGISYEHIKYRDDLTMLSRKKSGLDKMLQTSCEYSNKSQFTFNIEKTVVLTYGEKQEEHGTNCVIRKWKLGSLGISGKDTWSNLGKIWDINKHSSAAVLSAVGRGREINTSNEISEWYLLANEYPKNLLEITNVIRLLFESYKITGKRGKLQNVEQSLMKTSEPFEKIKKNLHTPETKANNNEPPGAAVEATINLDSATDVSENSQVIESDEDVVQNSEVNRVDSSINRVDIEFVGMQRKAVKRIFLGGIKVGVTTQKIVRYMKDRGIEPTFVRLMKSKRKRTTSAKTSTPSKSPSFGLKGFVQDRGYRKLNGKIIWEKNIQLKNES</sequence>
<protein>
    <submittedName>
        <fullName evidence="1">Uncharacterized protein</fullName>
    </submittedName>
</protein>
<name>A0A6S7K3H3_PARCT</name>
<proteinExistence type="predicted"/>
<dbReference type="AlphaFoldDB" id="A0A6S7K3H3"/>
<gene>
    <name evidence="1" type="ORF">PACLA_8A070109</name>
</gene>